<dbReference type="PIRSF" id="PIRSF002070">
    <property type="entry name" value="SSB"/>
    <property type="match status" value="1"/>
</dbReference>
<dbReference type="EMBL" id="JAUZVT010000002">
    <property type="protein sequence ID" value="MDT3331215.1"/>
    <property type="molecule type" value="Genomic_DNA"/>
</dbReference>
<dbReference type="GO" id="GO:0003677">
    <property type="term" value="F:DNA binding"/>
    <property type="evidence" value="ECO:0007669"/>
    <property type="project" value="UniProtKB-KW"/>
</dbReference>
<dbReference type="InterPro" id="IPR012340">
    <property type="entry name" value="NA-bd_OB-fold"/>
</dbReference>
<evidence type="ECO:0000256" key="2">
    <source>
        <dbReference type="PIRNR" id="PIRNR002070"/>
    </source>
</evidence>
<proteinExistence type="predicted"/>
<accession>A0ABU3GLH4</accession>
<dbReference type="Gene3D" id="2.40.50.140">
    <property type="entry name" value="Nucleic acid-binding proteins"/>
    <property type="match status" value="1"/>
</dbReference>
<evidence type="ECO:0000256" key="4">
    <source>
        <dbReference type="SAM" id="MobiDB-lite"/>
    </source>
</evidence>
<sequence length="161" mass="17308">MKDHITIVGNVGADPEYRRLPDGTPVVSLRVASTDRRYDVKAGAWVDGLTSWYRVSVFRTLGEHVAASVRRGQRIVVHGTLAIKRWEAGDKSGTDAEIDAVALGHDLAFGTSVFTRDEKPRGQADTGESATEWAAPGAESGADADSADERTWQAEPAATPF</sequence>
<dbReference type="PANTHER" id="PTHR10302:SF0">
    <property type="entry name" value="SINGLE-STRANDED DNA-BINDING PROTEIN, MITOCHONDRIAL"/>
    <property type="match status" value="1"/>
</dbReference>
<dbReference type="InterPro" id="IPR011344">
    <property type="entry name" value="ssDNA-bd"/>
</dbReference>
<keyword evidence="6" id="KW-1185">Reference proteome</keyword>
<evidence type="ECO:0000313" key="6">
    <source>
        <dbReference type="Proteomes" id="UP001262835"/>
    </source>
</evidence>
<comment type="caution">
    <text evidence="5">The sequence shown here is derived from an EMBL/GenBank/DDBJ whole genome shotgun (WGS) entry which is preliminary data.</text>
</comment>
<dbReference type="Proteomes" id="UP001262835">
    <property type="component" value="Unassembled WGS sequence"/>
</dbReference>
<organism evidence="5 6">
    <name type="scientific">Microbacterium aquilitoris</name>
    <dbReference type="NCBI Taxonomy" id="3067307"/>
    <lineage>
        <taxon>Bacteria</taxon>
        <taxon>Bacillati</taxon>
        <taxon>Actinomycetota</taxon>
        <taxon>Actinomycetes</taxon>
        <taxon>Micrococcales</taxon>
        <taxon>Microbacteriaceae</taxon>
        <taxon>Microbacterium</taxon>
    </lineage>
</organism>
<dbReference type="NCBIfam" id="TIGR00621">
    <property type="entry name" value="ssb"/>
    <property type="match status" value="1"/>
</dbReference>
<evidence type="ECO:0000313" key="5">
    <source>
        <dbReference type="EMBL" id="MDT3331215.1"/>
    </source>
</evidence>
<evidence type="ECO:0000256" key="1">
    <source>
        <dbReference type="ARBA" id="ARBA00023125"/>
    </source>
</evidence>
<protein>
    <recommendedName>
        <fullName evidence="2 3">Single-stranded DNA-binding protein</fullName>
    </recommendedName>
</protein>
<reference evidence="5 6" key="1">
    <citation type="submission" date="2023-08" db="EMBL/GenBank/DDBJ databases">
        <title>Microbacterium aquilitoris sp. nov. and Microbacterium gwkjibeachense sp. nov., isolated from beach.</title>
        <authorList>
            <person name="Lee S.D."/>
            <person name="Yang H."/>
            <person name="Kim I."/>
        </authorList>
    </citation>
    <scope>NUCLEOTIDE SEQUENCE [LARGE SCALE GENOMIC DNA]</scope>
    <source>
        <strain evidence="5 6">KSW-18</strain>
    </source>
</reference>
<keyword evidence="1 2" id="KW-0238">DNA-binding</keyword>
<dbReference type="PANTHER" id="PTHR10302">
    <property type="entry name" value="SINGLE-STRANDED DNA-BINDING PROTEIN"/>
    <property type="match status" value="1"/>
</dbReference>
<dbReference type="CDD" id="cd04496">
    <property type="entry name" value="SSB_OBF"/>
    <property type="match status" value="1"/>
</dbReference>
<dbReference type="PROSITE" id="PS50935">
    <property type="entry name" value="SSB"/>
    <property type="match status" value="1"/>
</dbReference>
<evidence type="ECO:0000256" key="3">
    <source>
        <dbReference type="RuleBase" id="RU000524"/>
    </source>
</evidence>
<feature type="region of interest" description="Disordered" evidence="4">
    <location>
        <begin position="114"/>
        <end position="161"/>
    </location>
</feature>
<dbReference type="RefSeq" id="WP_018187997.1">
    <property type="nucleotide sequence ID" value="NZ_JAUZVT010000002.1"/>
</dbReference>
<feature type="compositionally biased region" description="Low complexity" evidence="4">
    <location>
        <begin position="134"/>
        <end position="144"/>
    </location>
</feature>
<dbReference type="Pfam" id="PF00436">
    <property type="entry name" value="SSB"/>
    <property type="match status" value="1"/>
</dbReference>
<gene>
    <name evidence="5" type="primary">ssb</name>
    <name evidence="5" type="ORF">Q9S78_11090</name>
</gene>
<dbReference type="SUPFAM" id="SSF50249">
    <property type="entry name" value="Nucleic acid-binding proteins"/>
    <property type="match status" value="1"/>
</dbReference>
<dbReference type="InterPro" id="IPR000424">
    <property type="entry name" value="Primosome_PriB/ssb"/>
</dbReference>
<name>A0ABU3GLH4_9MICO</name>